<reference evidence="14" key="2">
    <citation type="journal article" date="2021" name="Microbiome">
        <title>Successional dynamics and alternative stable states in a saline activated sludge microbial community over 9 years.</title>
        <authorList>
            <person name="Wang Y."/>
            <person name="Ye J."/>
            <person name="Ju F."/>
            <person name="Liu L."/>
            <person name="Boyd J.A."/>
            <person name="Deng Y."/>
            <person name="Parks D.H."/>
            <person name="Jiang X."/>
            <person name="Yin X."/>
            <person name="Woodcroft B.J."/>
            <person name="Tyson G.W."/>
            <person name="Hugenholtz P."/>
            <person name="Polz M.F."/>
            <person name="Zhang T."/>
        </authorList>
    </citation>
    <scope>NUCLEOTIDE SEQUENCE</scope>
    <source>
        <strain evidence="14">HKST-UBA01</strain>
    </source>
</reference>
<dbReference type="InterPro" id="IPR006182">
    <property type="entry name" value="FliF_N_dom"/>
</dbReference>
<keyword evidence="6 11" id="KW-1133">Transmembrane helix</keyword>
<organism evidence="14 15">
    <name type="scientific">Eiseniibacteriota bacterium</name>
    <dbReference type="NCBI Taxonomy" id="2212470"/>
    <lineage>
        <taxon>Bacteria</taxon>
        <taxon>Candidatus Eiseniibacteriota</taxon>
    </lineage>
</organism>
<dbReference type="EMBL" id="JAGQHR010000452">
    <property type="protein sequence ID" value="MCA9728698.1"/>
    <property type="molecule type" value="Genomic_DNA"/>
</dbReference>
<dbReference type="Pfam" id="PF08345">
    <property type="entry name" value="YscJ_FliF_C"/>
    <property type="match status" value="1"/>
</dbReference>
<dbReference type="PIRSF" id="PIRSF004862">
    <property type="entry name" value="FliF"/>
    <property type="match status" value="1"/>
</dbReference>
<dbReference type="PANTHER" id="PTHR30046:SF0">
    <property type="entry name" value="FLAGELLAR M-RING PROTEIN"/>
    <property type="match status" value="1"/>
</dbReference>
<keyword evidence="8 9" id="KW-0975">Bacterial flagellum</keyword>
<proteinExistence type="inferred from homology"/>
<dbReference type="InterPro" id="IPR043427">
    <property type="entry name" value="YscJ/FliF"/>
</dbReference>
<evidence type="ECO:0000256" key="7">
    <source>
        <dbReference type="ARBA" id="ARBA00023136"/>
    </source>
</evidence>
<dbReference type="Gene3D" id="3.30.300.30">
    <property type="match status" value="1"/>
</dbReference>
<keyword evidence="14" id="KW-0969">Cilium</keyword>
<comment type="similarity">
    <text evidence="3 9">Belongs to the FliF family.</text>
</comment>
<protein>
    <recommendedName>
        <fullName evidence="9">Flagellar M-ring protein</fullName>
    </recommendedName>
</protein>
<dbReference type="GO" id="GO:0005886">
    <property type="term" value="C:plasma membrane"/>
    <property type="evidence" value="ECO:0007669"/>
    <property type="project" value="UniProtKB-SubCell"/>
</dbReference>
<feature type="domain" description="Flagellar M-ring C-terminal" evidence="13">
    <location>
        <begin position="290"/>
        <end position="381"/>
    </location>
</feature>
<dbReference type="InterPro" id="IPR045851">
    <property type="entry name" value="AMP-bd_C_sf"/>
</dbReference>
<evidence type="ECO:0000256" key="6">
    <source>
        <dbReference type="ARBA" id="ARBA00022989"/>
    </source>
</evidence>
<evidence type="ECO:0000313" key="15">
    <source>
        <dbReference type="Proteomes" id="UP000697710"/>
    </source>
</evidence>
<comment type="caution">
    <text evidence="14">The sequence shown here is derived from an EMBL/GenBank/DDBJ whole genome shotgun (WGS) entry which is preliminary data.</text>
</comment>
<dbReference type="InterPro" id="IPR013556">
    <property type="entry name" value="Flag_M-ring_C"/>
</dbReference>
<evidence type="ECO:0000256" key="9">
    <source>
        <dbReference type="PIRNR" id="PIRNR004862"/>
    </source>
</evidence>
<keyword evidence="14" id="KW-0966">Cell projection</keyword>
<evidence type="ECO:0000256" key="10">
    <source>
        <dbReference type="SAM" id="MobiDB-lite"/>
    </source>
</evidence>
<keyword evidence="5 11" id="KW-0812">Transmembrane</keyword>
<evidence type="ECO:0000256" key="11">
    <source>
        <dbReference type="SAM" id="Phobius"/>
    </source>
</evidence>
<dbReference type="GO" id="GO:0009431">
    <property type="term" value="C:bacterial-type flagellum basal body, MS ring"/>
    <property type="evidence" value="ECO:0007669"/>
    <property type="project" value="InterPro"/>
</dbReference>
<dbReference type="GO" id="GO:0003774">
    <property type="term" value="F:cytoskeletal motor activity"/>
    <property type="evidence" value="ECO:0007669"/>
    <property type="project" value="InterPro"/>
</dbReference>
<reference evidence="14" key="1">
    <citation type="submission" date="2020-04" db="EMBL/GenBank/DDBJ databases">
        <authorList>
            <person name="Zhang T."/>
        </authorList>
    </citation>
    <scope>NUCLEOTIDE SEQUENCE</scope>
    <source>
        <strain evidence="14">HKST-UBA01</strain>
    </source>
</reference>
<evidence type="ECO:0000313" key="14">
    <source>
        <dbReference type="EMBL" id="MCA9728698.1"/>
    </source>
</evidence>
<dbReference type="Pfam" id="PF01514">
    <property type="entry name" value="YscJ_FliF"/>
    <property type="match status" value="1"/>
</dbReference>
<comment type="function">
    <text evidence="9">The M ring may be actively involved in energy transduction.</text>
</comment>
<evidence type="ECO:0000256" key="3">
    <source>
        <dbReference type="ARBA" id="ARBA00007971"/>
    </source>
</evidence>
<feature type="transmembrane region" description="Helical" evidence="11">
    <location>
        <begin position="20"/>
        <end position="42"/>
    </location>
</feature>
<evidence type="ECO:0000259" key="12">
    <source>
        <dbReference type="Pfam" id="PF01514"/>
    </source>
</evidence>
<evidence type="ECO:0000256" key="5">
    <source>
        <dbReference type="ARBA" id="ARBA00022692"/>
    </source>
</evidence>
<dbReference type="InterPro" id="IPR000067">
    <property type="entry name" value="FlgMring_FliF"/>
</dbReference>
<dbReference type="GO" id="GO:0071973">
    <property type="term" value="P:bacterial-type flagellum-dependent cell motility"/>
    <property type="evidence" value="ECO:0007669"/>
    <property type="project" value="InterPro"/>
</dbReference>
<name>A0A956RPZ6_UNCEI</name>
<evidence type="ECO:0000256" key="1">
    <source>
        <dbReference type="ARBA" id="ARBA00004117"/>
    </source>
</evidence>
<keyword evidence="7 11" id="KW-0472">Membrane</keyword>
<dbReference type="Proteomes" id="UP000697710">
    <property type="component" value="Unassembled WGS sequence"/>
</dbReference>
<dbReference type="PRINTS" id="PR01009">
    <property type="entry name" value="FLGMRINGFLIF"/>
</dbReference>
<dbReference type="AlphaFoldDB" id="A0A956RPZ6"/>
<evidence type="ECO:0000256" key="4">
    <source>
        <dbReference type="ARBA" id="ARBA00022475"/>
    </source>
</evidence>
<keyword evidence="14" id="KW-0282">Flagellum</keyword>
<accession>A0A956RPZ6</accession>
<gene>
    <name evidence="14" type="primary">fliF</name>
    <name evidence="14" type="ORF">KC729_13495</name>
</gene>
<feature type="domain" description="Flagellar M-ring N-terminal" evidence="12">
    <location>
        <begin position="42"/>
        <end position="214"/>
    </location>
</feature>
<dbReference type="PANTHER" id="PTHR30046">
    <property type="entry name" value="FLAGELLAR M-RING PROTEIN"/>
    <property type="match status" value="1"/>
</dbReference>
<feature type="transmembrane region" description="Helical" evidence="11">
    <location>
        <begin position="405"/>
        <end position="426"/>
    </location>
</feature>
<comment type="subcellular location">
    <subcellularLocation>
        <location evidence="1 9">Bacterial flagellum basal body</location>
    </subcellularLocation>
    <subcellularLocation>
        <location evidence="2">Cell membrane</location>
        <topology evidence="2">Multi-pass membrane protein</topology>
    </subcellularLocation>
</comment>
<dbReference type="NCBIfam" id="TIGR00206">
    <property type="entry name" value="fliF"/>
    <property type="match status" value="1"/>
</dbReference>
<evidence type="ECO:0000256" key="8">
    <source>
        <dbReference type="ARBA" id="ARBA00023143"/>
    </source>
</evidence>
<sequence>MNVLARLRRLWQDLTLNQRILIGSVGAGFVVLLVLVAVWAAAPEYTVLYANLEPADASSIVDRLRGDQIPYQVADGGRTIKVPQNRVHELRLTMAADGLPSSGTGYELLDTNKLGWTDFVQKFQHQRALEGEIARTIQTIDEVQSARVHLVMPEPSLFVSQEKPATASVVLHMRSGAKLAPGQIAGVVHLVSSAVEGLDPEHVTLLDTNGTLLSSPQENSLVGVTSDQLSIVQNMEKELTNKVQSLLETVLGPNKAVVRIAAEMDFEHAESTIESFDADNPVVRSEDRSTNTNADGSQTETATTNYEISKKVERKTAPAGKVKRLTASVFVDGTYTDAADGTRTYVPRAPEELTKFQNIIKTAIGFDANRGDALTVENVAFDNAAQDRERAEMEKSERMRMLMEVGGRVGSLLVVAAALFFLVRWVRRSTLFQPSEAEPAEIGPGEVAALLPPVEMDPLQEKIVELARTRPEDVSRLLRIWLREEEK</sequence>
<feature type="compositionally biased region" description="Polar residues" evidence="10">
    <location>
        <begin position="290"/>
        <end position="302"/>
    </location>
</feature>
<evidence type="ECO:0000256" key="2">
    <source>
        <dbReference type="ARBA" id="ARBA00004651"/>
    </source>
</evidence>
<feature type="region of interest" description="Disordered" evidence="10">
    <location>
        <begin position="281"/>
        <end position="302"/>
    </location>
</feature>
<keyword evidence="4" id="KW-1003">Cell membrane</keyword>
<evidence type="ECO:0000259" key="13">
    <source>
        <dbReference type="Pfam" id="PF08345"/>
    </source>
</evidence>